<dbReference type="EMBL" id="JARVKF010000410">
    <property type="protein sequence ID" value="KAK9415987.1"/>
    <property type="molecule type" value="Genomic_DNA"/>
</dbReference>
<comment type="caution">
    <text evidence="2">The sequence shown here is derived from an EMBL/GenBank/DDBJ whole genome shotgun (WGS) entry which is preliminary data.</text>
</comment>
<protein>
    <submittedName>
        <fullName evidence="2">2EXR domain-containing protein</fullName>
    </submittedName>
</protein>
<sequence>MSTLTSFTRFPHLPPEIRLMIWNEDLNQAGVCTFKVDPSWLLLNLLIQDPLKPISIGIPRIMQVCQEARDCVMRATTLEYDILPSGARVNYRRKYQPEIDILAVDMDKDTWLAFRFHCLCTGILAQTRAIAVDVRRFENLNSKKTIVALVSTKLCGLRKLVALQPSEPLLGGERLSIFEANDLEDIGDGDISIDTGRLCRALENDLKYLKFLRIRNLERITGGVFSKVQQEELDIKVETGRLGRHPH</sequence>
<organism evidence="2 3">
    <name type="scientific">Seiridium unicorne</name>
    <dbReference type="NCBI Taxonomy" id="138068"/>
    <lineage>
        <taxon>Eukaryota</taxon>
        <taxon>Fungi</taxon>
        <taxon>Dikarya</taxon>
        <taxon>Ascomycota</taxon>
        <taxon>Pezizomycotina</taxon>
        <taxon>Sordariomycetes</taxon>
        <taxon>Xylariomycetidae</taxon>
        <taxon>Amphisphaeriales</taxon>
        <taxon>Sporocadaceae</taxon>
        <taxon>Seiridium</taxon>
    </lineage>
</organism>
<keyword evidence="3" id="KW-1185">Reference proteome</keyword>
<accession>A0ABR2UMX6</accession>
<dbReference type="PANTHER" id="PTHR35910:SF6">
    <property type="entry name" value="2EXR DOMAIN-CONTAINING PROTEIN"/>
    <property type="match status" value="1"/>
</dbReference>
<evidence type="ECO:0000313" key="3">
    <source>
        <dbReference type="Proteomes" id="UP001408356"/>
    </source>
</evidence>
<reference evidence="2 3" key="1">
    <citation type="journal article" date="2024" name="J. Plant Pathol.">
        <title>Sequence and assembly of the genome of Seiridium unicorne, isolate CBS 538.82, causal agent of cypress canker disease.</title>
        <authorList>
            <person name="Scali E."/>
            <person name="Rocca G.D."/>
            <person name="Danti R."/>
            <person name="Garbelotto M."/>
            <person name="Barberini S."/>
            <person name="Baroncelli R."/>
            <person name="Emiliani G."/>
        </authorList>
    </citation>
    <scope>NUCLEOTIDE SEQUENCE [LARGE SCALE GENOMIC DNA]</scope>
    <source>
        <strain evidence="2 3">BM-138-508</strain>
    </source>
</reference>
<dbReference type="Proteomes" id="UP001408356">
    <property type="component" value="Unassembled WGS sequence"/>
</dbReference>
<dbReference type="PANTHER" id="PTHR35910">
    <property type="entry name" value="2EXR DOMAIN-CONTAINING PROTEIN"/>
    <property type="match status" value="1"/>
</dbReference>
<dbReference type="InterPro" id="IPR045518">
    <property type="entry name" value="2EXR"/>
</dbReference>
<name>A0ABR2UMX6_9PEZI</name>
<evidence type="ECO:0000313" key="2">
    <source>
        <dbReference type="EMBL" id="KAK9415987.1"/>
    </source>
</evidence>
<dbReference type="Pfam" id="PF20150">
    <property type="entry name" value="2EXR"/>
    <property type="match status" value="1"/>
</dbReference>
<proteinExistence type="predicted"/>
<evidence type="ECO:0000259" key="1">
    <source>
        <dbReference type="Pfam" id="PF20150"/>
    </source>
</evidence>
<gene>
    <name evidence="2" type="ORF">SUNI508_09947</name>
</gene>
<feature type="domain" description="2EXR" evidence="1">
    <location>
        <begin position="7"/>
        <end position="102"/>
    </location>
</feature>